<dbReference type="RefSeq" id="WP_168132346.1">
    <property type="nucleotide sequence ID" value="NZ_BMVZ01000006.1"/>
</dbReference>
<organism evidence="5 6">
    <name type="scientific">Streptomyces thermoviolaceus subsp. thermoviolaceus</name>
    <dbReference type="NCBI Taxonomy" id="66860"/>
    <lineage>
        <taxon>Bacteria</taxon>
        <taxon>Bacillati</taxon>
        <taxon>Actinomycetota</taxon>
        <taxon>Actinomycetes</taxon>
        <taxon>Kitasatosporales</taxon>
        <taxon>Streptomycetaceae</taxon>
        <taxon>Streptomyces</taxon>
    </lineage>
</organism>
<evidence type="ECO:0000256" key="3">
    <source>
        <dbReference type="ARBA" id="ARBA00022729"/>
    </source>
</evidence>
<name>A0ABX0Z178_STRTL</name>
<sequence length="493" mass="53649">MSIRRTTRSVRKRPAPDRSPARPRPHARCARPTRLARPRRVAGVLLSAAAVLAATACTGGTPRTAQTALGDVPGEIVVASGRDVTGKGGVRQQLIDAWNREQQRKNTGFHARLVELPGSADEQRSQLLGALQSGSARYDVVNLDVTWVPEFAEAGLISPLRSTLVDRDVIPSVAVTARWHGTVYAVPFNSDVGLLFYRRDHLREAGVQQTDLAHGLTWQQLRSLGDTLEAHPPQGFDKTWTTQLDAYEGRTVNAVEAFASATDGFRLVDDSGHFTAEERQLEDGIAELRRRADTPYTLTSAFTSREDGSLGDFAAGRTAFVRHWPYVYRTLHQRFTTDQLGVAPLPGRAVLGGQNLAVTKTSSRQRKAAELVAFLTGPSSERCLLDAGFAATRISAYTDDDVTCTAVGGGASASPSRESTDRMPRDSAGRPAYARSILLPALRTAVQRPRTPLYGAFTQTFAAELEPLFSADPPSDRALARRLYQALREVLPN</sequence>
<keyword evidence="6" id="KW-1185">Reference proteome</keyword>
<dbReference type="PANTHER" id="PTHR43649">
    <property type="entry name" value="ARABINOSE-BINDING PROTEIN-RELATED"/>
    <property type="match status" value="1"/>
</dbReference>
<accession>A0ABX0Z178</accession>
<dbReference type="EMBL" id="JAATEL010000035">
    <property type="protein sequence ID" value="NJP17194.1"/>
    <property type="molecule type" value="Genomic_DNA"/>
</dbReference>
<feature type="region of interest" description="Disordered" evidence="4">
    <location>
        <begin position="1"/>
        <end position="30"/>
    </location>
</feature>
<dbReference type="PANTHER" id="PTHR43649:SF34">
    <property type="entry name" value="ABC TRANSPORTER PERIPLASMIC-BINDING PROTEIN YCJN-RELATED"/>
    <property type="match status" value="1"/>
</dbReference>
<feature type="compositionally biased region" description="Basic residues" evidence="4">
    <location>
        <begin position="1"/>
        <end position="13"/>
    </location>
</feature>
<feature type="compositionally biased region" description="Basic residues" evidence="4">
    <location>
        <begin position="21"/>
        <end position="30"/>
    </location>
</feature>
<keyword evidence="2" id="KW-0813">Transport</keyword>
<dbReference type="SUPFAM" id="SSF53850">
    <property type="entry name" value="Periplasmic binding protein-like II"/>
    <property type="match status" value="1"/>
</dbReference>
<evidence type="ECO:0000256" key="2">
    <source>
        <dbReference type="ARBA" id="ARBA00022448"/>
    </source>
</evidence>
<proteinExistence type="inferred from homology"/>
<comment type="caution">
    <text evidence="5">The sequence shown here is derived from an EMBL/GenBank/DDBJ whole genome shotgun (WGS) entry which is preliminary data.</text>
</comment>
<dbReference type="Proteomes" id="UP000635996">
    <property type="component" value="Unassembled WGS sequence"/>
</dbReference>
<evidence type="ECO:0000256" key="1">
    <source>
        <dbReference type="ARBA" id="ARBA00008520"/>
    </source>
</evidence>
<dbReference type="Pfam" id="PF01547">
    <property type="entry name" value="SBP_bac_1"/>
    <property type="match status" value="1"/>
</dbReference>
<reference evidence="5 6" key="1">
    <citation type="submission" date="2020-03" db="EMBL/GenBank/DDBJ databases">
        <title>WGS of actinomycetes isolated from Thailand.</title>
        <authorList>
            <person name="Thawai C."/>
        </authorList>
    </citation>
    <scope>NUCLEOTIDE SEQUENCE [LARGE SCALE GENOMIC DNA]</scope>
    <source>
        <strain evidence="5 6">NBRC 13905</strain>
    </source>
</reference>
<dbReference type="Gene3D" id="3.40.190.10">
    <property type="entry name" value="Periplasmic binding protein-like II"/>
    <property type="match status" value="2"/>
</dbReference>
<evidence type="ECO:0000313" key="5">
    <source>
        <dbReference type="EMBL" id="NJP17194.1"/>
    </source>
</evidence>
<comment type="similarity">
    <text evidence="1">Belongs to the bacterial solute-binding protein 1 family.</text>
</comment>
<feature type="region of interest" description="Disordered" evidence="4">
    <location>
        <begin position="408"/>
        <end position="429"/>
    </location>
</feature>
<dbReference type="InterPro" id="IPR006059">
    <property type="entry name" value="SBP"/>
</dbReference>
<evidence type="ECO:0000313" key="6">
    <source>
        <dbReference type="Proteomes" id="UP000635996"/>
    </source>
</evidence>
<feature type="compositionally biased region" description="Basic and acidic residues" evidence="4">
    <location>
        <begin position="418"/>
        <end position="428"/>
    </location>
</feature>
<evidence type="ECO:0000256" key="4">
    <source>
        <dbReference type="SAM" id="MobiDB-lite"/>
    </source>
</evidence>
<dbReference type="InterPro" id="IPR050490">
    <property type="entry name" value="Bact_solute-bd_prot1"/>
</dbReference>
<keyword evidence="3" id="KW-0732">Signal</keyword>
<protein>
    <submittedName>
        <fullName evidence="5">Extracellular solute-binding protein</fullName>
    </submittedName>
</protein>
<gene>
    <name evidence="5" type="ORF">HCJ95_23690</name>
</gene>